<dbReference type="GO" id="GO:0005509">
    <property type="term" value="F:calcium ion binding"/>
    <property type="evidence" value="ECO:0007669"/>
    <property type="project" value="InterPro"/>
</dbReference>
<accession>A0A8H7PV38</accession>
<name>A0A8H7PV38_MORIS</name>
<dbReference type="AlphaFoldDB" id="A0A8H7PV38"/>
<dbReference type="PROSITE" id="PS50222">
    <property type="entry name" value="EF_HAND_2"/>
    <property type="match status" value="3"/>
</dbReference>
<keyword evidence="5" id="KW-1185">Reference proteome</keyword>
<reference evidence="4" key="1">
    <citation type="submission" date="2020-12" db="EMBL/GenBank/DDBJ databases">
        <title>Metabolic potential, ecology and presence of endohyphal bacteria is reflected in genomic diversity of Mucoromycotina.</title>
        <authorList>
            <person name="Muszewska A."/>
            <person name="Okrasinska A."/>
            <person name="Steczkiewicz K."/>
            <person name="Drgas O."/>
            <person name="Orlowska M."/>
            <person name="Perlinska-Lenart U."/>
            <person name="Aleksandrzak-Piekarczyk T."/>
            <person name="Szatraj K."/>
            <person name="Zielenkiewicz U."/>
            <person name="Pilsyk S."/>
            <person name="Malc E."/>
            <person name="Mieczkowski P."/>
            <person name="Kruszewska J.S."/>
            <person name="Biernat P."/>
            <person name="Pawlowska J."/>
        </authorList>
    </citation>
    <scope>NUCLEOTIDE SEQUENCE</scope>
    <source>
        <strain evidence="4">WA0000067209</strain>
    </source>
</reference>
<dbReference type="PANTHER" id="PTHR23048:SF0">
    <property type="entry name" value="CALMODULIN LIKE 3"/>
    <property type="match status" value="1"/>
</dbReference>
<protein>
    <recommendedName>
        <fullName evidence="3">EF-hand domain-containing protein</fullName>
    </recommendedName>
</protein>
<dbReference type="InterPro" id="IPR050230">
    <property type="entry name" value="CALM/Myosin/TropC-like"/>
</dbReference>
<dbReference type="InterPro" id="IPR011992">
    <property type="entry name" value="EF-hand-dom_pair"/>
</dbReference>
<dbReference type="EMBL" id="JAEPQZ010000006">
    <property type="protein sequence ID" value="KAG2179761.1"/>
    <property type="molecule type" value="Genomic_DNA"/>
</dbReference>
<keyword evidence="2" id="KW-0106">Calcium</keyword>
<dbReference type="GO" id="GO:0016460">
    <property type="term" value="C:myosin II complex"/>
    <property type="evidence" value="ECO:0007669"/>
    <property type="project" value="TreeGrafter"/>
</dbReference>
<organism evidence="4 5">
    <name type="scientific">Mortierella isabellina</name>
    <name type="common">Filamentous fungus</name>
    <name type="synonym">Umbelopsis isabellina</name>
    <dbReference type="NCBI Taxonomy" id="91625"/>
    <lineage>
        <taxon>Eukaryota</taxon>
        <taxon>Fungi</taxon>
        <taxon>Fungi incertae sedis</taxon>
        <taxon>Mucoromycota</taxon>
        <taxon>Mucoromycotina</taxon>
        <taxon>Umbelopsidomycetes</taxon>
        <taxon>Umbelopsidales</taxon>
        <taxon>Umbelopsidaceae</taxon>
        <taxon>Umbelopsis</taxon>
    </lineage>
</organism>
<sequence>MTAPTIPPTTNSLKPEQIKELKSIFKSFDRNHDGTVSRDEMKKALTTVGVQPSDEQLDAMLPTGKPATFETFCEIMLPTYNDRLGEKNVDQELLEAFRAFDKDGNGVISASELKNMMRTLGDKVTDDEINNIMSEVDVNGDGVVNYEEFVMMMKPNSKRMNDGAEIKRRKEKSRKSFLKVKGWFHKLKREK</sequence>
<evidence type="ECO:0000313" key="5">
    <source>
        <dbReference type="Proteomes" id="UP000654370"/>
    </source>
</evidence>
<dbReference type="SMART" id="SM00054">
    <property type="entry name" value="EFh"/>
    <property type="match status" value="3"/>
</dbReference>
<comment type="caution">
    <text evidence="4">The sequence shown here is derived from an EMBL/GenBank/DDBJ whole genome shotgun (WGS) entry which is preliminary data.</text>
</comment>
<dbReference type="PROSITE" id="PS00018">
    <property type="entry name" value="EF_HAND_1"/>
    <property type="match status" value="3"/>
</dbReference>
<proteinExistence type="predicted"/>
<dbReference type="OrthoDB" id="26525at2759"/>
<dbReference type="SUPFAM" id="SSF47473">
    <property type="entry name" value="EF-hand"/>
    <property type="match status" value="1"/>
</dbReference>
<dbReference type="Gene3D" id="1.10.238.10">
    <property type="entry name" value="EF-hand"/>
    <property type="match status" value="2"/>
</dbReference>
<dbReference type="InterPro" id="IPR002048">
    <property type="entry name" value="EF_hand_dom"/>
</dbReference>
<keyword evidence="1" id="KW-0677">Repeat</keyword>
<evidence type="ECO:0000313" key="4">
    <source>
        <dbReference type="EMBL" id="KAG2179761.1"/>
    </source>
</evidence>
<feature type="domain" description="EF-hand" evidence="3">
    <location>
        <begin position="124"/>
        <end position="159"/>
    </location>
</feature>
<dbReference type="CDD" id="cd00051">
    <property type="entry name" value="EFh"/>
    <property type="match status" value="1"/>
</dbReference>
<feature type="domain" description="EF-hand" evidence="3">
    <location>
        <begin position="88"/>
        <end position="123"/>
    </location>
</feature>
<dbReference type="Proteomes" id="UP000654370">
    <property type="component" value="Unassembled WGS sequence"/>
</dbReference>
<evidence type="ECO:0000259" key="3">
    <source>
        <dbReference type="PROSITE" id="PS50222"/>
    </source>
</evidence>
<dbReference type="Pfam" id="PF13499">
    <property type="entry name" value="EF-hand_7"/>
    <property type="match status" value="1"/>
</dbReference>
<evidence type="ECO:0000256" key="1">
    <source>
        <dbReference type="ARBA" id="ARBA00022737"/>
    </source>
</evidence>
<evidence type="ECO:0000256" key="2">
    <source>
        <dbReference type="ARBA" id="ARBA00022837"/>
    </source>
</evidence>
<dbReference type="Pfam" id="PF13405">
    <property type="entry name" value="EF-hand_6"/>
    <property type="match status" value="1"/>
</dbReference>
<dbReference type="FunFam" id="1.10.238.10:FF:000001">
    <property type="entry name" value="Calmodulin 1"/>
    <property type="match status" value="1"/>
</dbReference>
<gene>
    <name evidence="4" type="ORF">INT43_003544</name>
</gene>
<dbReference type="InterPro" id="IPR018247">
    <property type="entry name" value="EF_Hand_1_Ca_BS"/>
</dbReference>
<dbReference type="PANTHER" id="PTHR23048">
    <property type="entry name" value="MYOSIN LIGHT CHAIN 1, 3"/>
    <property type="match status" value="1"/>
</dbReference>
<feature type="domain" description="EF-hand" evidence="3">
    <location>
        <begin position="16"/>
        <end position="51"/>
    </location>
</feature>